<dbReference type="RefSeq" id="XP_014176308.1">
    <property type="nucleotide sequence ID" value="XM_014320833.1"/>
</dbReference>
<keyword evidence="7" id="KW-0378">Hydrolase</keyword>
<dbReference type="PROSITE" id="PS00769">
    <property type="entry name" value="TRANSTHYRETIN_2"/>
    <property type="match status" value="1"/>
</dbReference>
<evidence type="ECO:0000259" key="9">
    <source>
        <dbReference type="SMART" id="SM00095"/>
    </source>
</evidence>
<dbReference type="Gene3D" id="3.30.70.330">
    <property type="match status" value="1"/>
</dbReference>
<protein>
    <recommendedName>
        <fullName evidence="5">hydroxyisourate hydrolase</fullName>
        <ecNumber evidence="5">3.5.2.17</ecNumber>
    </recommendedName>
</protein>
<keyword evidence="6" id="KW-0659">Purine metabolism</keyword>
<evidence type="ECO:0000256" key="4">
    <source>
        <dbReference type="ARBA" id="ARBA00011881"/>
    </source>
</evidence>
<evidence type="ECO:0000256" key="7">
    <source>
        <dbReference type="ARBA" id="ARBA00022801"/>
    </source>
</evidence>
<comment type="subunit">
    <text evidence="4">Homotetramer.</text>
</comment>
<evidence type="ECO:0000313" key="11">
    <source>
        <dbReference type="Proteomes" id="UP000002748"/>
    </source>
</evidence>
<dbReference type="Pfam" id="PF00576">
    <property type="entry name" value="Transthyretin"/>
    <property type="match status" value="1"/>
</dbReference>
<evidence type="ECO:0000256" key="8">
    <source>
        <dbReference type="SAM" id="MobiDB-lite"/>
    </source>
</evidence>
<dbReference type="NCBIfam" id="TIGR02962">
    <property type="entry name" value="hdxy_isourate"/>
    <property type="match status" value="1"/>
</dbReference>
<feature type="domain" description="Transthyretin/hydroxyisourate hydrolase" evidence="9">
    <location>
        <begin position="568"/>
        <end position="689"/>
    </location>
</feature>
<dbReference type="Gene3D" id="2.60.40.180">
    <property type="entry name" value="Transthyretin/hydroxyisourate hydrolase domain"/>
    <property type="match status" value="1"/>
</dbReference>
<dbReference type="VEuPathDB" id="FungiDB:A1Q1_05624"/>
<dbReference type="GO" id="GO:0006144">
    <property type="term" value="P:purine nucleobase metabolic process"/>
    <property type="evidence" value="ECO:0007669"/>
    <property type="project" value="UniProtKB-KW"/>
</dbReference>
<dbReference type="InterPro" id="IPR023416">
    <property type="entry name" value="Transthyretin/HIU_hydrolase_d"/>
</dbReference>
<dbReference type="KEGG" id="tasa:A1Q1_05624"/>
<dbReference type="EMBL" id="ALBS01000318">
    <property type="protein sequence ID" value="EJT45899.1"/>
    <property type="molecule type" value="Genomic_DNA"/>
</dbReference>
<name>J6ENG4_TRIAS</name>
<dbReference type="PANTHER" id="PTHR10395">
    <property type="entry name" value="URICASE AND TRANSTHYRETIN-RELATED"/>
    <property type="match status" value="1"/>
</dbReference>
<evidence type="ECO:0000256" key="1">
    <source>
        <dbReference type="ARBA" id="ARBA00001043"/>
    </source>
</evidence>
<comment type="caution">
    <text evidence="10">The sequence shown here is derived from an EMBL/GenBank/DDBJ whole genome shotgun (WGS) entry which is preliminary data.</text>
</comment>
<gene>
    <name evidence="10" type="ORF">A1Q1_05624</name>
</gene>
<dbReference type="HOGENOM" id="CLU_396473_0_0_1"/>
<dbReference type="Proteomes" id="UP000002748">
    <property type="component" value="Unassembled WGS sequence"/>
</dbReference>
<evidence type="ECO:0000256" key="3">
    <source>
        <dbReference type="ARBA" id="ARBA00009850"/>
    </source>
</evidence>
<feature type="region of interest" description="Disordered" evidence="8">
    <location>
        <begin position="80"/>
        <end position="136"/>
    </location>
</feature>
<dbReference type="EC" id="3.5.2.17" evidence="5"/>
<accession>J6ENG4</accession>
<dbReference type="OrthoDB" id="336240at2759"/>
<dbReference type="CDD" id="cd05822">
    <property type="entry name" value="TLP_HIUase"/>
    <property type="match status" value="1"/>
</dbReference>
<evidence type="ECO:0000256" key="2">
    <source>
        <dbReference type="ARBA" id="ARBA00002704"/>
    </source>
</evidence>
<comment type="similarity">
    <text evidence="3">Belongs to the transthyretin family. 5-hydroxyisourate hydrolase subfamily.</text>
</comment>
<dbReference type="AlphaFoldDB" id="J6ENG4"/>
<comment type="function">
    <text evidence="2">Catalyzes the hydrolysis of 5-hydroxyisourate (HIU) to 2-oxo-4-hydroxy-4-carboxy-5-ureidoimidazoline (OHCU).</text>
</comment>
<sequence length="695" mass="75806">MYPQHGRHVSYQVQPAFSLEKALMMRTHSTPQAQLLRMQAAQVVNTRPTKHSQHRSTLSQGGKPFKVEIIGPFKTQVHNLSSSEYSGSTESSPEQHVSPSASLLAAHRNAQIKPPSLSPKTPTRKGPVSTAHLLESPANDTDWVAYSAPIPELDEVNSDIGDHSFESFDSESIASRSSTPDTMIERTLDTASGSASSSTTECDDEQLVETKRLLVQSTVETPELTPAASPAPTLVPLPIPFSPESKKVVEIALQPATAPPPAFNCDACGSEHARMMLFQPCGDLACPSCFSSSLAAVSVTQSAAKCPCCLTEVSSFDAYNPKDHVPLRRVARPAKVQQELEPVYWSFENSHKTVVMRIDNVAWDIEPHLVESWLPKNTLPIGHPCPVHICINRKDGRTKDYLYFEAASQDAARRVLQKCQNTFMPGGRVTSGRKRPVTVSQVSHSELLREVSPTTKAELTSLLELCEAALSTPPPKLRVDSSGRGRLHASVGANGKVHYLKYRHAPFHSLMSLMCELRGDPDSPAYWDLFHIASGAIAALASAIRVRLHHPEDHTLMKHFKLLFQESDLEGKKLTPVLDTTRGCPAQGMDIALLKLEGSGVNAKTTQVGSGTTDAAGRCDTLTKGPSSKGVYKLVFGTGDYFKALKMDTFFPLVEISFNLADEDEAYHIPLLVSPFSYTSYKGQHGGAKKKEAKL</sequence>
<evidence type="ECO:0000256" key="6">
    <source>
        <dbReference type="ARBA" id="ARBA00022631"/>
    </source>
</evidence>
<dbReference type="InterPro" id="IPR012677">
    <property type="entry name" value="Nucleotide-bd_a/b_plait_sf"/>
</dbReference>
<proteinExistence type="inferred from homology"/>
<reference evidence="10 11" key="1">
    <citation type="journal article" date="2012" name="Eukaryot. Cell">
        <title>Draft genome sequence of CBS 2479, the standard type strain of Trichosporon asahii.</title>
        <authorList>
            <person name="Yang R.Y."/>
            <person name="Li H.T."/>
            <person name="Zhu H."/>
            <person name="Zhou G.P."/>
            <person name="Wang M."/>
            <person name="Wang L."/>
        </authorList>
    </citation>
    <scope>NUCLEOTIDE SEQUENCE [LARGE SCALE GENOMIC DNA]</scope>
    <source>
        <strain evidence="11">ATCC 90039 / CBS 2479 / JCM 2466 / KCTC 7840 / NCYC 2677 / UAMH 7654</strain>
    </source>
</reference>
<dbReference type="GeneID" id="25989136"/>
<dbReference type="InterPro" id="IPR036817">
    <property type="entry name" value="Transthyretin/HIU_hydrolase_sf"/>
</dbReference>
<comment type="catalytic activity">
    <reaction evidence="1">
        <text>5-hydroxyisourate + H2O = 5-hydroxy-2-oxo-4-ureido-2,5-dihydro-1H-imidazole-5-carboxylate + H(+)</text>
        <dbReference type="Rhea" id="RHEA:23736"/>
        <dbReference type="ChEBI" id="CHEBI:15377"/>
        <dbReference type="ChEBI" id="CHEBI:15378"/>
        <dbReference type="ChEBI" id="CHEBI:18072"/>
        <dbReference type="ChEBI" id="CHEBI:58639"/>
        <dbReference type="EC" id="3.5.2.17"/>
    </reaction>
</comment>
<dbReference type="SMART" id="SM00095">
    <property type="entry name" value="TR_THY"/>
    <property type="match status" value="1"/>
</dbReference>
<dbReference type="SUPFAM" id="SSF49472">
    <property type="entry name" value="Transthyretin (synonym: prealbumin)"/>
    <property type="match status" value="1"/>
</dbReference>
<evidence type="ECO:0000256" key="5">
    <source>
        <dbReference type="ARBA" id="ARBA00012609"/>
    </source>
</evidence>
<feature type="compositionally biased region" description="Low complexity" evidence="8">
    <location>
        <begin position="81"/>
        <end position="94"/>
    </location>
</feature>
<organism evidence="10 11">
    <name type="scientific">Trichosporon asahii var. asahii (strain ATCC 90039 / CBS 2479 / JCM 2466 / KCTC 7840 / NBRC 103889/ NCYC 2677 / UAMH 7654)</name>
    <name type="common">Yeast</name>
    <dbReference type="NCBI Taxonomy" id="1186058"/>
    <lineage>
        <taxon>Eukaryota</taxon>
        <taxon>Fungi</taxon>
        <taxon>Dikarya</taxon>
        <taxon>Basidiomycota</taxon>
        <taxon>Agaricomycotina</taxon>
        <taxon>Tremellomycetes</taxon>
        <taxon>Trichosporonales</taxon>
        <taxon>Trichosporonaceae</taxon>
        <taxon>Trichosporon</taxon>
    </lineage>
</organism>
<dbReference type="GO" id="GO:0033971">
    <property type="term" value="F:hydroxyisourate hydrolase activity"/>
    <property type="evidence" value="ECO:0007669"/>
    <property type="project" value="UniProtKB-EC"/>
</dbReference>
<dbReference type="InterPro" id="IPR023419">
    <property type="entry name" value="Transthyretin_CS"/>
</dbReference>
<dbReference type="PANTHER" id="PTHR10395:SF7">
    <property type="entry name" value="5-HYDROXYISOURATE HYDROLASE"/>
    <property type="match status" value="1"/>
</dbReference>
<evidence type="ECO:0000313" key="10">
    <source>
        <dbReference type="EMBL" id="EJT45899.1"/>
    </source>
</evidence>
<dbReference type="InterPro" id="IPR014306">
    <property type="entry name" value="Hydroxyisourate_hydrolase"/>
</dbReference>